<feature type="region of interest" description="Disordered" evidence="2">
    <location>
        <begin position="93"/>
        <end position="515"/>
    </location>
</feature>
<reference evidence="5 6" key="1">
    <citation type="submission" date="2025-04" db="UniProtKB">
        <authorList>
            <consortium name="RefSeq"/>
        </authorList>
    </citation>
    <scope>IDENTIFICATION</scope>
</reference>
<dbReference type="PROSITE" id="PS50102">
    <property type="entry name" value="RRM"/>
    <property type="match status" value="1"/>
</dbReference>
<feature type="compositionally biased region" description="Low complexity" evidence="2">
    <location>
        <begin position="292"/>
        <end position="301"/>
    </location>
</feature>
<dbReference type="InterPro" id="IPR000504">
    <property type="entry name" value="RRM_dom"/>
</dbReference>
<organism evidence="4 6">
    <name type="scientific">Acanthaster planci</name>
    <name type="common">Crown-of-thorns starfish</name>
    <dbReference type="NCBI Taxonomy" id="133434"/>
    <lineage>
        <taxon>Eukaryota</taxon>
        <taxon>Metazoa</taxon>
        <taxon>Echinodermata</taxon>
        <taxon>Eleutherozoa</taxon>
        <taxon>Asterozoa</taxon>
        <taxon>Asteroidea</taxon>
        <taxon>Valvatacea</taxon>
        <taxon>Valvatida</taxon>
        <taxon>Acanthasteridae</taxon>
        <taxon>Acanthaster</taxon>
    </lineage>
</organism>
<dbReference type="InterPro" id="IPR012677">
    <property type="entry name" value="Nucleotide-bd_a/b_plait_sf"/>
</dbReference>
<feature type="compositionally biased region" description="Low complexity" evidence="2">
    <location>
        <begin position="201"/>
        <end position="212"/>
    </location>
</feature>
<keyword evidence="1" id="KW-0694">RNA-binding</keyword>
<dbReference type="SUPFAM" id="SSF54928">
    <property type="entry name" value="RNA-binding domain, RBD"/>
    <property type="match status" value="1"/>
</dbReference>
<dbReference type="GeneID" id="110980952"/>
<evidence type="ECO:0000256" key="1">
    <source>
        <dbReference type="PROSITE-ProRule" id="PRU00176"/>
    </source>
</evidence>
<dbReference type="InterPro" id="IPR035979">
    <property type="entry name" value="RBD_domain_sf"/>
</dbReference>
<feature type="compositionally biased region" description="Basic and acidic residues" evidence="2">
    <location>
        <begin position="309"/>
        <end position="341"/>
    </location>
</feature>
<dbReference type="Gene3D" id="3.30.70.330">
    <property type="match status" value="1"/>
</dbReference>
<dbReference type="InterPro" id="IPR050441">
    <property type="entry name" value="RBM"/>
</dbReference>
<dbReference type="RefSeq" id="XP_022093733.1">
    <property type="nucleotide sequence ID" value="XM_022238041.1"/>
</dbReference>
<evidence type="ECO:0000313" key="4">
    <source>
        <dbReference type="Proteomes" id="UP000694845"/>
    </source>
</evidence>
<evidence type="ECO:0000313" key="6">
    <source>
        <dbReference type="RefSeq" id="XP_022093734.1"/>
    </source>
</evidence>
<evidence type="ECO:0000259" key="3">
    <source>
        <dbReference type="PROSITE" id="PS50102"/>
    </source>
</evidence>
<feature type="compositionally biased region" description="Basic and acidic residues" evidence="2">
    <location>
        <begin position="386"/>
        <end position="413"/>
    </location>
</feature>
<feature type="compositionally biased region" description="Basic and acidic residues" evidence="2">
    <location>
        <begin position="230"/>
        <end position="251"/>
    </location>
</feature>
<dbReference type="Pfam" id="PF00076">
    <property type="entry name" value="RRM_1"/>
    <property type="match status" value="1"/>
</dbReference>
<dbReference type="Proteomes" id="UP000694845">
    <property type="component" value="Unplaced"/>
</dbReference>
<feature type="compositionally biased region" description="Gly residues" evidence="2">
    <location>
        <begin position="134"/>
        <end position="166"/>
    </location>
</feature>
<feature type="compositionally biased region" description="Gly residues" evidence="2">
    <location>
        <begin position="112"/>
        <end position="122"/>
    </location>
</feature>
<dbReference type="GO" id="GO:0003723">
    <property type="term" value="F:RNA binding"/>
    <property type="evidence" value="ECO:0007669"/>
    <property type="project" value="UniProtKB-UniRule"/>
</dbReference>
<accession>A0A8B7YKE7</accession>
<dbReference type="OrthoDB" id="439808at2759"/>
<sequence length="515" mass="55666">MPAAEHDIPTKIFLGNLSFDTDEKKLQDMFAKVGPIDQLLLMRDKESGTSRGFAFITYVNANDAKDAVSRYNESELDGKFIKVDMALKGIKQQTMAARGGTSGRGMDRGRGSFRGRGGPVGRGRGEGPPSFGPPGRGGGPPGRGGPSSRGGPPGRGGPVGRGGPPARGGLPSPRVTPYPARGGRPHGGPLPESQPARDDYPAQAAPRAGPPRSGKEPLLSAPPASAVSDYRARGYDRGYEREPEPRREPLLESRGAPYDFRPDYDHAPRPVYDAEEPVEPRRRAYPEDEYGAAPASARPSRVSYGEADPYARERYPPAREEPAPRRAYPEREGYAARERDPYAPPARDSYSTAAASRPSYDYSLPASRETPAAQREYAPATARTASRYEEERGYERAPPREAAYGREYEREAAPSRSSAYADQYPRSQARAPDREYAGSSSAAPRYDPYSYAEARSARPAEKSPYGARDSYGSPSSAGGRGAYPAERASRPLDHNGGGVPPATRAPPPSRGYERY</sequence>
<dbReference type="AlphaFoldDB" id="A0A8B7YKE7"/>
<name>A0A8B7YKE7_ACAPL</name>
<feature type="domain" description="RRM" evidence="3">
    <location>
        <begin position="10"/>
        <end position="88"/>
    </location>
</feature>
<proteinExistence type="predicted"/>
<dbReference type="PANTHER" id="PTHR48034">
    <property type="entry name" value="TRANSFORMER-2 SEX-DETERMINING PROTEIN-RELATED"/>
    <property type="match status" value="1"/>
</dbReference>
<dbReference type="KEGG" id="aplc:110980952"/>
<protein>
    <submittedName>
        <fullName evidence="5 6">RNA-binding motif protein, X chromosome-like isoform X1</fullName>
    </submittedName>
</protein>
<keyword evidence="4" id="KW-1185">Reference proteome</keyword>
<dbReference type="SMART" id="SM00360">
    <property type="entry name" value="RRM"/>
    <property type="match status" value="1"/>
</dbReference>
<evidence type="ECO:0000313" key="5">
    <source>
        <dbReference type="RefSeq" id="XP_022093733.1"/>
    </source>
</evidence>
<dbReference type="RefSeq" id="XP_022093734.1">
    <property type="nucleotide sequence ID" value="XM_022238042.1"/>
</dbReference>
<evidence type="ECO:0000256" key="2">
    <source>
        <dbReference type="SAM" id="MobiDB-lite"/>
    </source>
</evidence>
<gene>
    <name evidence="5 6" type="primary">LOC110980952</name>
</gene>